<evidence type="ECO:0000313" key="6">
    <source>
        <dbReference type="EMBL" id="TGL17424.1"/>
    </source>
</evidence>
<feature type="domain" description="HTH tetR-type" evidence="5">
    <location>
        <begin position="11"/>
        <end position="72"/>
    </location>
</feature>
<evidence type="ECO:0000259" key="5">
    <source>
        <dbReference type="PROSITE" id="PS50977"/>
    </source>
</evidence>
<proteinExistence type="predicted"/>
<dbReference type="Proteomes" id="UP000298200">
    <property type="component" value="Unassembled WGS sequence"/>
</dbReference>
<accession>A0ABY2LXG2</accession>
<sequence length="224" mass="25382">MKPGKRDSQKQKTHANLLESALKLMGEEKGLGDLSLREVTGKAGIVPAAFYRHFKSMEELGLHLVAECSIRIQMIVGDARVKGAYRSALQLTIGFFFDYVTNNRSLFRFIARERTGGNRKIREGIREAMHLIAVELAKDMRMPKSISKVDTLFASELIVSICFQMASDYLDLEEDAHLEMRKLKVKTIKQVRLVFIGTIRGKNINIVSCCRSIFPMDRKGNNDI</sequence>
<keyword evidence="3" id="KW-0804">Transcription</keyword>
<dbReference type="InterPro" id="IPR009057">
    <property type="entry name" value="Homeodomain-like_sf"/>
</dbReference>
<dbReference type="Pfam" id="PF21943">
    <property type="entry name" value="TetR_C_46"/>
    <property type="match status" value="1"/>
</dbReference>
<dbReference type="InterPro" id="IPR050692">
    <property type="entry name" value="HTH_transcr_repressor_FabR"/>
</dbReference>
<reference evidence="7" key="1">
    <citation type="journal article" date="2019" name="PLoS Negl. Trop. Dis.">
        <title>Revisiting the worldwide diversity of Leptospira species in the environment.</title>
        <authorList>
            <person name="Vincent A.T."/>
            <person name="Schiettekatte O."/>
            <person name="Bourhy P."/>
            <person name="Veyrier F.J."/>
            <person name="Picardeau M."/>
        </authorList>
    </citation>
    <scope>NUCLEOTIDE SEQUENCE [LARGE SCALE GENOMIC DNA]</scope>
    <source>
        <strain evidence="7">201800272</strain>
    </source>
</reference>
<organism evidence="6 7">
    <name type="scientific">Leptospira yanagawae</name>
    <dbReference type="NCBI Taxonomy" id="293069"/>
    <lineage>
        <taxon>Bacteria</taxon>
        <taxon>Pseudomonadati</taxon>
        <taxon>Spirochaetota</taxon>
        <taxon>Spirochaetia</taxon>
        <taxon>Leptospirales</taxon>
        <taxon>Leptospiraceae</taxon>
        <taxon>Leptospira</taxon>
    </lineage>
</organism>
<dbReference type="Gene3D" id="1.10.10.60">
    <property type="entry name" value="Homeodomain-like"/>
    <property type="match status" value="1"/>
</dbReference>
<keyword evidence="2 4" id="KW-0238">DNA-binding</keyword>
<dbReference type="EMBL" id="RQFU01000023">
    <property type="protein sequence ID" value="TGL17424.1"/>
    <property type="molecule type" value="Genomic_DNA"/>
</dbReference>
<dbReference type="InterPro" id="IPR054129">
    <property type="entry name" value="DesT_TetR_C"/>
</dbReference>
<feature type="DNA-binding region" description="H-T-H motif" evidence="4">
    <location>
        <begin position="35"/>
        <end position="54"/>
    </location>
</feature>
<dbReference type="PANTHER" id="PTHR47752">
    <property type="entry name" value="HTH-TYPE TRANSCRIPTIONAL REPRESSOR FABR"/>
    <property type="match status" value="1"/>
</dbReference>
<keyword evidence="7" id="KW-1185">Reference proteome</keyword>
<dbReference type="PROSITE" id="PS50977">
    <property type="entry name" value="HTH_TETR_2"/>
    <property type="match status" value="1"/>
</dbReference>
<protein>
    <submittedName>
        <fullName evidence="6">TetR family transcriptional regulator</fullName>
    </submittedName>
</protein>
<evidence type="ECO:0000256" key="1">
    <source>
        <dbReference type="ARBA" id="ARBA00023015"/>
    </source>
</evidence>
<dbReference type="SUPFAM" id="SSF46689">
    <property type="entry name" value="Homeodomain-like"/>
    <property type="match status" value="1"/>
</dbReference>
<dbReference type="PANTHER" id="PTHR47752:SF1">
    <property type="entry name" value="HTH-TYPE TRANSCRIPTIONAL REPRESSOR FABR"/>
    <property type="match status" value="1"/>
</dbReference>
<gene>
    <name evidence="6" type="ORF">EHQ46_16260</name>
</gene>
<dbReference type="Gene3D" id="1.10.357.10">
    <property type="entry name" value="Tetracycline Repressor, domain 2"/>
    <property type="match status" value="1"/>
</dbReference>
<name>A0ABY2LXG2_9LEPT</name>
<evidence type="ECO:0000256" key="3">
    <source>
        <dbReference type="ARBA" id="ARBA00023163"/>
    </source>
</evidence>
<dbReference type="InterPro" id="IPR001647">
    <property type="entry name" value="HTH_TetR"/>
</dbReference>
<comment type="caution">
    <text evidence="6">The sequence shown here is derived from an EMBL/GenBank/DDBJ whole genome shotgun (WGS) entry which is preliminary data.</text>
</comment>
<evidence type="ECO:0000256" key="4">
    <source>
        <dbReference type="PROSITE-ProRule" id="PRU00335"/>
    </source>
</evidence>
<keyword evidence="1" id="KW-0805">Transcription regulation</keyword>
<evidence type="ECO:0000256" key="2">
    <source>
        <dbReference type="ARBA" id="ARBA00023125"/>
    </source>
</evidence>
<evidence type="ECO:0000313" key="7">
    <source>
        <dbReference type="Proteomes" id="UP000298200"/>
    </source>
</evidence>
<dbReference type="Pfam" id="PF00440">
    <property type="entry name" value="TetR_N"/>
    <property type="match status" value="1"/>
</dbReference>